<dbReference type="RefSeq" id="WP_193915802.1">
    <property type="nucleotide sequence ID" value="NZ_JADEXS020000001.1"/>
</dbReference>
<reference evidence="1" key="1">
    <citation type="submission" date="2020-10" db="EMBL/GenBank/DDBJ databases">
        <authorList>
            <person name="Castelo-Branco R."/>
            <person name="Eusebio N."/>
            <person name="Adriana R."/>
            <person name="Vieira A."/>
            <person name="Brugerolle De Fraissinette N."/>
            <person name="Rezende De Castro R."/>
            <person name="Schneider M.P."/>
            <person name="Vasconcelos V."/>
            <person name="Leao P.N."/>
        </authorList>
    </citation>
    <scope>NUCLEOTIDE SEQUENCE</scope>
    <source>
        <strain evidence="1">LEGE 12446</strain>
    </source>
</reference>
<protein>
    <submittedName>
        <fullName evidence="1">Uncharacterized protein</fullName>
    </submittedName>
</protein>
<dbReference type="AlphaFoldDB" id="A0A8J6ZUD1"/>
<evidence type="ECO:0000313" key="1">
    <source>
        <dbReference type="EMBL" id="MBE9022795.1"/>
    </source>
</evidence>
<dbReference type="EMBL" id="JADEXS010000105">
    <property type="protein sequence ID" value="MBE9022795.1"/>
    <property type="molecule type" value="Genomic_DNA"/>
</dbReference>
<gene>
    <name evidence="1" type="ORF">IQ276_10230</name>
</gene>
<name>A0A8J6ZUD1_DESMC</name>
<accession>A0A8J6ZUD1</accession>
<keyword evidence="2" id="KW-1185">Reference proteome</keyword>
<organism evidence="1 2">
    <name type="scientific">Desmonostoc muscorum LEGE 12446</name>
    <dbReference type="NCBI Taxonomy" id="1828758"/>
    <lineage>
        <taxon>Bacteria</taxon>
        <taxon>Bacillati</taxon>
        <taxon>Cyanobacteriota</taxon>
        <taxon>Cyanophyceae</taxon>
        <taxon>Nostocales</taxon>
        <taxon>Nostocaceae</taxon>
        <taxon>Desmonostoc</taxon>
    </lineage>
</organism>
<evidence type="ECO:0000313" key="2">
    <source>
        <dbReference type="Proteomes" id="UP000622533"/>
    </source>
</evidence>
<sequence length="71" mass="8245">MNHLNEETDERLSEELLISQPLLPRSGWQDEQAFLKAIIRAKQALDMAELTAILWQPKTYCTYLKGRIDIS</sequence>
<dbReference type="Proteomes" id="UP000622533">
    <property type="component" value="Unassembled WGS sequence"/>
</dbReference>
<comment type="caution">
    <text evidence="1">The sequence shown here is derived from an EMBL/GenBank/DDBJ whole genome shotgun (WGS) entry which is preliminary data.</text>
</comment>
<proteinExistence type="predicted"/>